<reference evidence="7" key="2">
    <citation type="submission" date="2017-06" db="EMBL/GenBank/DDBJ databases">
        <title>WGS assembly of Brachypodium distachyon.</title>
        <authorList>
            <consortium name="The International Brachypodium Initiative"/>
            <person name="Lucas S."/>
            <person name="Harmon-Smith M."/>
            <person name="Lail K."/>
            <person name="Tice H."/>
            <person name="Grimwood J."/>
            <person name="Bruce D."/>
            <person name="Barry K."/>
            <person name="Shu S."/>
            <person name="Lindquist E."/>
            <person name="Wang M."/>
            <person name="Pitluck S."/>
            <person name="Vogel J.P."/>
            <person name="Garvin D.F."/>
            <person name="Mockler T.C."/>
            <person name="Schmutz J."/>
            <person name="Rokhsar D."/>
            <person name="Bevan M.W."/>
        </authorList>
    </citation>
    <scope>NUCLEOTIDE SEQUENCE</scope>
    <source>
        <strain evidence="7">Bd21</strain>
    </source>
</reference>
<dbReference type="GO" id="GO:0006952">
    <property type="term" value="P:defense response"/>
    <property type="evidence" value="ECO:0007669"/>
    <property type="project" value="UniProtKB-KW"/>
</dbReference>
<proteinExistence type="inferred from homology"/>
<name>A0A2K2CTH8_BRADI</name>
<keyword evidence="3" id="KW-0677">Repeat</keyword>
<dbReference type="InterPro" id="IPR038005">
    <property type="entry name" value="RX-like_CC"/>
</dbReference>
<keyword evidence="5" id="KW-0611">Plant defense</keyword>
<sequence length="101" mass="11432">MAELLVSVSTGAMGSLLCKLGAILNDEFKLLKNVNDDIKFLKDELEAMQVFLLMMAEVEEPDKQSKLRADAVREMSYDIEDSIDKFMILVEHEPSSRLFSC</sequence>
<evidence type="ECO:0000259" key="6">
    <source>
        <dbReference type="Pfam" id="PF18052"/>
    </source>
</evidence>
<dbReference type="GO" id="GO:0000166">
    <property type="term" value="F:nucleotide binding"/>
    <property type="evidence" value="ECO:0007669"/>
    <property type="project" value="UniProtKB-KW"/>
</dbReference>
<reference evidence="7 8" key="1">
    <citation type="journal article" date="2010" name="Nature">
        <title>Genome sequencing and analysis of the model grass Brachypodium distachyon.</title>
        <authorList>
            <consortium name="International Brachypodium Initiative"/>
        </authorList>
    </citation>
    <scope>NUCLEOTIDE SEQUENCE [LARGE SCALE GENOMIC DNA]</scope>
    <source>
        <strain evidence="7 8">Bd21</strain>
    </source>
</reference>
<dbReference type="Proteomes" id="UP000008810">
    <property type="component" value="Chromosome 4"/>
</dbReference>
<evidence type="ECO:0000256" key="5">
    <source>
        <dbReference type="ARBA" id="ARBA00022821"/>
    </source>
</evidence>
<keyword evidence="9" id="KW-1185">Reference proteome</keyword>
<dbReference type="InterPro" id="IPR041118">
    <property type="entry name" value="Rx_N"/>
</dbReference>
<dbReference type="Gramene" id="PNT65328">
    <property type="protein sequence ID" value="PNT65328"/>
    <property type="gene ID" value="BRADI_4g40479v3"/>
</dbReference>
<dbReference type="PANTHER" id="PTHR19338">
    <property type="entry name" value="TRANSLOCASE OF INNER MITOCHONDRIAL MEMBRANE 13 HOMOLOG"/>
    <property type="match status" value="1"/>
</dbReference>
<comment type="similarity">
    <text evidence="1">Belongs to the disease resistance NB-LRR family.</text>
</comment>
<evidence type="ECO:0000313" key="8">
    <source>
        <dbReference type="EnsemblPlants" id="PNT65328"/>
    </source>
</evidence>
<dbReference type="Pfam" id="PF18052">
    <property type="entry name" value="Rx_N"/>
    <property type="match status" value="1"/>
</dbReference>
<protein>
    <recommendedName>
        <fullName evidence="6">Disease resistance N-terminal domain-containing protein</fullName>
    </recommendedName>
</protein>
<accession>A0A2K2CTH8</accession>
<dbReference type="EMBL" id="CM000883">
    <property type="protein sequence ID" value="PNT65328.1"/>
    <property type="molecule type" value="Genomic_DNA"/>
</dbReference>
<organism evidence="7">
    <name type="scientific">Brachypodium distachyon</name>
    <name type="common">Purple false brome</name>
    <name type="synonym">Trachynia distachya</name>
    <dbReference type="NCBI Taxonomy" id="15368"/>
    <lineage>
        <taxon>Eukaryota</taxon>
        <taxon>Viridiplantae</taxon>
        <taxon>Streptophyta</taxon>
        <taxon>Embryophyta</taxon>
        <taxon>Tracheophyta</taxon>
        <taxon>Spermatophyta</taxon>
        <taxon>Magnoliopsida</taxon>
        <taxon>Liliopsida</taxon>
        <taxon>Poales</taxon>
        <taxon>Poaceae</taxon>
        <taxon>BOP clade</taxon>
        <taxon>Pooideae</taxon>
        <taxon>Stipodae</taxon>
        <taxon>Brachypodieae</taxon>
        <taxon>Brachypodium</taxon>
    </lineage>
</organism>
<evidence type="ECO:0000313" key="7">
    <source>
        <dbReference type="EMBL" id="PNT65328.1"/>
    </source>
</evidence>
<evidence type="ECO:0000256" key="4">
    <source>
        <dbReference type="ARBA" id="ARBA00022741"/>
    </source>
</evidence>
<evidence type="ECO:0000313" key="9">
    <source>
        <dbReference type="Proteomes" id="UP000008810"/>
    </source>
</evidence>
<feature type="domain" description="Disease resistance N-terminal" evidence="6">
    <location>
        <begin position="12"/>
        <end position="95"/>
    </location>
</feature>
<evidence type="ECO:0000256" key="2">
    <source>
        <dbReference type="ARBA" id="ARBA00022614"/>
    </source>
</evidence>
<reference evidence="8" key="3">
    <citation type="submission" date="2018-08" db="UniProtKB">
        <authorList>
            <consortium name="EnsemblPlants"/>
        </authorList>
    </citation>
    <scope>IDENTIFICATION</scope>
    <source>
        <strain evidence="8">cv. Bd21</strain>
    </source>
</reference>
<dbReference type="CDD" id="cd14798">
    <property type="entry name" value="RX-CC_like"/>
    <property type="match status" value="1"/>
</dbReference>
<dbReference type="Gene3D" id="1.20.5.4130">
    <property type="match status" value="1"/>
</dbReference>
<evidence type="ECO:0000256" key="1">
    <source>
        <dbReference type="ARBA" id="ARBA00008894"/>
    </source>
</evidence>
<evidence type="ECO:0000256" key="3">
    <source>
        <dbReference type="ARBA" id="ARBA00022737"/>
    </source>
</evidence>
<keyword evidence="4" id="KW-0547">Nucleotide-binding</keyword>
<keyword evidence="2" id="KW-0433">Leucine-rich repeat</keyword>
<dbReference type="OrthoDB" id="679730at2759"/>
<dbReference type="PANTHER" id="PTHR19338:SF53">
    <property type="entry name" value="RX N-TERMINAL DOMAIN-CONTAINING PROTEIN"/>
    <property type="match status" value="1"/>
</dbReference>
<dbReference type="EnsemblPlants" id="PNT65328">
    <property type="protein sequence ID" value="PNT65328"/>
    <property type="gene ID" value="BRADI_4g40479v3"/>
</dbReference>
<dbReference type="AlphaFoldDB" id="A0A2K2CTH8"/>
<gene>
    <name evidence="7" type="ORF">BRADI_4g40479v3</name>
</gene>
<dbReference type="InParanoid" id="A0A2K2CTH8"/>